<evidence type="ECO:0000256" key="10">
    <source>
        <dbReference type="ARBA" id="ARBA00022840"/>
    </source>
</evidence>
<evidence type="ECO:0000313" key="21">
    <source>
        <dbReference type="Proteomes" id="UP000265816"/>
    </source>
</evidence>
<dbReference type="SMART" id="SM00490">
    <property type="entry name" value="HELICc"/>
    <property type="match status" value="1"/>
</dbReference>
<evidence type="ECO:0000313" key="20">
    <source>
        <dbReference type="EMBL" id="RID82508.1"/>
    </source>
</evidence>
<accession>A0A398B0S1</accession>
<dbReference type="SUPFAM" id="SSF47819">
    <property type="entry name" value="HRDC-like"/>
    <property type="match status" value="1"/>
</dbReference>
<dbReference type="Pfam" id="PF09382">
    <property type="entry name" value="RQC"/>
    <property type="match status" value="1"/>
</dbReference>
<comment type="cofactor">
    <cofactor evidence="1">
        <name>Mg(2+)</name>
        <dbReference type="ChEBI" id="CHEBI:18420"/>
    </cofactor>
</comment>
<dbReference type="InterPro" id="IPR011545">
    <property type="entry name" value="DEAD/DEAH_box_helicase_dom"/>
</dbReference>
<comment type="caution">
    <text evidence="20">The sequence shown here is derived from an EMBL/GenBank/DDBJ whole genome shotgun (WGS) entry which is preliminary data.</text>
</comment>
<evidence type="ECO:0000259" key="17">
    <source>
        <dbReference type="PROSITE" id="PS50967"/>
    </source>
</evidence>
<dbReference type="AlphaFoldDB" id="A0A398B0S1"/>
<dbReference type="Pfam" id="PF16124">
    <property type="entry name" value="RecQ_Zn_bind"/>
    <property type="match status" value="1"/>
</dbReference>
<keyword evidence="7 20" id="KW-0378">Hydrolase</keyword>
<dbReference type="EMBL" id="QWVT01000037">
    <property type="protein sequence ID" value="RID82508.1"/>
    <property type="molecule type" value="Genomic_DNA"/>
</dbReference>
<dbReference type="RefSeq" id="WP_119114446.1">
    <property type="nucleotide sequence ID" value="NZ_CBCSEO010000012.1"/>
</dbReference>
<dbReference type="Gene3D" id="3.40.50.300">
    <property type="entry name" value="P-loop containing nucleotide triphosphate hydrolases"/>
    <property type="match status" value="2"/>
</dbReference>
<evidence type="ECO:0000256" key="3">
    <source>
        <dbReference type="ARBA" id="ARBA00005446"/>
    </source>
</evidence>
<dbReference type="FunFam" id="1.10.150.80:FF:000002">
    <property type="entry name" value="ATP-dependent DNA helicase RecQ"/>
    <property type="match status" value="1"/>
</dbReference>
<dbReference type="InterPro" id="IPR027417">
    <property type="entry name" value="P-loop_NTPase"/>
</dbReference>
<keyword evidence="14" id="KW-0413">Isomerase</keyword>
<dbReference type="InterPro" id="IPR004589">
    <property type="entry name" value="DNA_helicase_ATP-dep_RecQ"/>
</dbReference>
<dbReference type="GO" id="GO:0043138">
    <property type="term" value="F:3'-5' DNA helicase activity"/>
    <property type="evidence" value="ECO:0007669"/>
    <property type="project" value="UniProtKB-EC"/>
</dbReference>
<keyword evidence="8 20" id="KW-0347">Helicase</keyword>
<evidence type="ECO:0000256" key="15">
    <source>
        <dbReference type="ARBA" id="ARBA00034617"/>
    </source>
</evidence>
<dbReference type="GO" id="GO:0003677">
    <property type="term" value="F:DNA binding"/>
    <property type="evidence" value="ECO:0007669"/>
    <property type="project" value="UniProtKB-KW"/>
</dbReference>
<dbReference type="InterPro" id="IPR010997">
    <property type="entry name" value="HRDC-like_sf"/>
</dbReference>
<protein>
    <recommendedName>
        <fullName evidence="16">DNA helicase RecQ</fullName>
        <ecNumber evidence="16">5.6.2.4</ecNumber>
    </recommendedName>
</protein>
<dbReference type="InterPro" id="IPR014001">
    <property type="entry name" value="Helicase_ATP-bd"/>
</dbReference>
<reference evidence="20 21" key="1">
    <citation type="submission" date="2018-08" db="EMBL/GenBank/DDBJ databases">
        <title>Bacillus jemisoniae sp. nov., Bacillus chryseoplanitiae sp. nov., Bacillus resnikiae sp. nov., and Bacillus frankliniae sp. nov., isolated from Viking spacecraft and associated surfaces.</title>
        <authorList>
            <person name="Seuylemezian A."/>
            <person name="Vaishampayan P."/>
        </authorList>
    </citation>
    <scope>NUCLEOTIDE SEQUENCE [LARGE SCALE GENOMIC DNA]</scope>
    <source>
        <strain evidence="20 21">JJ-247</strain>
    </source>
</reference>
<keyword evidence="10" id="KW-0067">ATP-binding</keyword>
<dbReference type="Pfam" id="PF00570">
    <property type="entry name" value="HRDC"/>
    <property type="match status" value="1"/>
</dbReference>
<feature type="domain" description="Helicase ATP-binding" evidence="18">
    <location>
        <begin position="26"/>
        <end position="195"/>
    </location>
</feature>
<dbReference type="Proteomes" id="UP000265816">
    <property type="component" value="Unassembled WGS sequence"/>
</dbReference>
<name>A0A398B0S1_9BACI</name>
<evidence type="ECO:0000259" key="19">
    <source>
        <dbReference type="PROSITE" id="PS51194"/>
    </source>
</evidence>
<feature type="domain" description="Helicase C-terminal" evidence="19">
    <location>
        <begin position="219"/>
        <end position="366"/>
    </location>
</feature>
<dbReference type="SMART" id="SM00487">
    <property type="entry name" value="DEXDc"/>
    <property type="match status" value="1"/>
</dbReference>
<evidence type="ECO:0000256" key="14">
    <source>
        <dbReference type="ARBA" id="ARBA00023235"/>
    </source>
</evidence>
<dbReference type="SMART" id="SM00956">
    <property type="entry name" value="RQC"/>
    <property type="match status" value="1"/>
</dbReference>
<dbReference type="PROSITE" id="PS51194">
    <property type="entry name" value="HELICASE_CTER"/>
    <property type="match status" value="1"/>
</dbReference>
<feature type="domain" description="HRDC" evidence="17">
    <location>
        <begin position="512"/>
        <end position="592"/>
    </location>
</feature>
<dbReference type="GO" id="GO:0005737">
    <property type="term" value="C:cytoplasm"/>
    <property type="evidence" value="ECO:0007669"/>
    <property type="project" value="TreeGrafter"/>
</dbReference>
<dbReference type="GO" id="GO:0043590">
    <property type="term" value="C:bacterial nucleoid"/>
    <property type="evidence" value="ECO:0007669"/>
    <property type="project" value="TreeGrafter"/>
</dbReference>
<dbReference type="EC" id="5.6.2.4" evidence="16"/>
<evidence type="ECO:0000256" key="5">
    <source>
        <dbReference type="ARBA" id="ARBA00022741"/>
    </source>
</evidence>
<gene>
    <name evidence="20" type="primary">recQ</name>
    <name evidence="20" type="ORF">D1970_19080</name>
</gene>
<evidence type="ECO:0000256" key="7">
    <source>
        <dbReference type="ARBA" id="ARBA00022801"/>
    </source>
</evidence>
<dbReference type="NCBIfam" id="TIGR00614">
    <property type="entry name" value="recQ_fam"/>
    <property type="match status" value="1"/>
</dbReference>
<dbReference type="PANTHER" id="PTHR13710:SF105">
    <property type="entry name" value="ATP-DEPENDENT DNA HELICASE Q1"/>
    <property type="match status" value="1"/>
</dbReference>
<dbReference type="SUPFAM" id="SSF46785">
    <property type="entry name" value="Winged helix' DNA-binding domain"/>
    <property type="match status" value="1"/>
</dbReference>
<organism evidence="20 21">
    <name type="scientific">Mesobacillus zeae</name>
    <dbReference type="NCBI Taxonomy" id="1917180"/>
    <lineage>
        <taxon>Bacteria</taxon>
        <taxon>Bacillati</taxon>
        <taxon>Bacillota</taxon>
        <taxon>Bacilli</taxon>
        <taxon>Bacillales</taxon>
        <taxon>Bacillaceae</taxon>
        <taxon>Mesobacillus</taxon>
    </lineage>
</organism>
<keyword evidence="21" id="KW-1185">Reference proteome</keyword>
<dbReference type="InterPro" id="IPR002121">
    <property type="entry name" value="HRDC_dom"/>
</dbReference>
<dbReference type="Gene3D" id="1.10.150.80">
    <property type="entry name" value="HRDC domain"/>
    <property type="match status" value="1"/>
</dbReference>
<evidence type="ECO:0000256" key="2">
    <source>
        <dbReference type="ARBA" id="ARBA00001947"/>
    </source>
</evidence>
<dbReference type="SMART" id="SM00341">
    <property type="entry name" value="HRDC"/>
    <property type="match status" value="1"/>
</dbReference>
<evidence type="ECO:0000256" key="13">
    <source>
        <dbReference type="ARBA" id="ARBA00023204"/>
    </source>
</evidence>
<keyword evidence="13" id="KW-0234">DNA repair</keyword>
<dbReference type="GO" id="GO:0046872">
    <property type="term" value="F:metal ion binding"/>
    <property type="evidence" value="ECO:0007669"/>
    <property type="project" value="UniProtKB-KW"/>
</dbReference>
<dbReference type="PROSITE" id="PS50967">
    <property type="entry name" value="HRDC"/>
    <property type="match status" value="1"/>
</dbReference>
<dbReference type="GO" id="GO:0009378">
    <property type="term" value="F:four-way junction helicase activity"/>
    <property type="evidence" value="ECO:0007669"/>
    <property type="project" value="TreeGrafter"/>
</dbReference>
<dbReference type="Pfam" id="PF00270">
    <property type="entry name" value="DEAD"/>
    <property type="match status" value="1"/>
</dbReference>
<dbReference type="InterPro" id="IPR029491">
    <property type="entry name" value="Helicase_HTH"/>
</dbReference>
<proteinExistence type="inferred from homology"/>
<evidence type="ECO:0000256" key="1">
    <source>
        <dbReference type="ARBA" id="ARBA00001946"/>
    </source>
</evidence>
<comment type="cofactor">
    <cofactor evidence="2">
        <name>Zn(2+)</name>
        <dbReference type="ChEBI" id="CHEBI:29105"/>
    </cofactor>
</comment>
<dbReference type="GO" id="GO:0030894">
    <property type="term" value="C:replisome"/>
    <property type="evidence" value="ECO:0007669"/>
    <property type="project" value="TreeGrafter"/>
</dbReference>
<dbReference type="GO" id="GO:0006281">
    <property type="term" value="P:DNA repair"/>
    <property type="evidence" value="ECO:0007669"/>
    <property type="project" value="UniProtKB-KW"/>
</dbReference>
<comment type="similarity">
    <text evidence="3">Belongs to the helicase family. RecQ subfamily.</text>
</comment>
<evidence type="ECO:0000256" key="11">
    <source>
        <dbReference type="ARBA" id="ARBA00023125"/>
    </source>
</evidence>
<keyword evidence="5" id="KW-0547">Nucleotide-binding</keyword>
<dbReference type="GO" id="GO:0009432">
    <property type="term" value="P:SOS response"/>
    <property type="evidence" value="ECO:0007669"/>
    <property type="project" value="UniProtKB-UniRule"/>
</dbReference>
<dbReference type="Pfam" id="PF14493">
    <property type="entry name" value="HTH_40"/>
    <property type="match status" value="1"/>
</dbReference>
<dbReference type="InterPro" id="IPR001650">
    <property type="entry name" value="Helicase_C-like"/>
</dbReference>
<evidence type="ECO:0000256" key="6">
    <source>
        <dbReference type="ARBA" id="ARBA00022763"/>
    </source>
</evidence>
<dbReference type="PROSITE" id="PS51192">
    <property type="entry name" value="HELICASE_ATP_BIND_1"/>
    <property type="match status" value="1"/>
</dbReference>
<dbReference type="InterPro" id="IPR006293">
    <property type="entry name" value="DNA_helicase_ATP-dep_RecQ_bac"/>
</dbReference>
<dbReference type="Pfam" id="PF00271">
    <property type="entry name" value="Helicase_C"/>
    <property type="match status" value="1"/>
</dbReference>
<sequence>MLEKARELLKTYFGYPAFRTGQEQAIVSALNGKNTVCIMPTGGGKSIVYQIPALMSQGTTLVISPLISLMKDQVDTLRQLGISAAYINSSLSAAEAAETLEAAVYGEYKLLYVAPERLESSDFQDKLQYIDIPLVAVDEAHCISQWGHDFRPSYLQIARLVKALPGKPVVLALTATATPMVQEDICQSLGIDSANAVITGFERTNLAFSVIKGQDKLLFLKDYVKKNSKEAGIIYAATRKTVDQIHEWLQKENIEAARYHAGMNDTERNSEQERFLRDEATVMVATSAFGMGIDKSNIRYVIHFQMPKNMESYYQEAGRAGRDGLDSECVLLYSSQDVQIQRFLIDQSAEQIRMGQELEKLQSMVDYCHTEDCLQASILRYFGECDPEPCGRCGNCTDSRESVEVTKEAQMVLSCIIRMGQKFGKAITAGVLTGSRNKKILEFGFDRLTTYGIMKSQSAKAVTELIEFLISQNLIGVEHGAYPIIFVAPEGKDVLTGKAQVFRKEAVKIRQVANDDPLFEELRELRKSIADEERVPPFVIFSDTSLKDMCARLPVNEEDFLQVSGVGQHKLEKYGKPFIERIILFREAHPERETSAAVSAAPTKPAKKAVGDSHLETYKLHGEGLGVAETAQKRELAASTVESHLIQCLQQGMEMNFSLLVPDEYLVMIEKAVEEAGADRLKPIKELLPDEVSYFMIKVYLHNMRQKEKSLTE</sequence>
<keyword evidence="12" id="KW-0233">DNA recombination</keyword>
<dbReference type="GO" id="GO:0006260">
    <property type="term" value="P:DNA replication"/>
    <property type="evidence" value="ECO:0007669"/>
    <property type="project" value="InterPro"/>
</dbReference>
<evidence type="ECO:0000256" key="16">
    <source>
        <dbReference type="NCBIfam" id="TIGR01389"/>
    </source>
</evidence>
<dbReference type="FunFam" id="3.40.50.300:FF:001746">
    <property type="entry name" value="ATP-dependent DNA helicase recQ"/>
    <property type="match status" value="1"/>
</dbReference>
<evidence type="ECO:0000256" key="4">
    <source>
        <dbReference type="ARBA" id="ARBA00022723"/>
    </source>
</evidence>
<keyword evidence="6" id="KW-0227">DNA damage</keyword>
<dbReference type="InterPro" id="IPR018982">
    <property type="entry name" value="RQC_domain"/>
</dbReference>
<dbReference type="SUPFAM" id="SSF52540">
    <property type="entry name" value="P-loop containing nucleoside triphosphate hydrolases"/>
    <property type="match status" value="1"/>
</dbReference>
<dbReference type="GO" id="GO:0005524">
    <property type="term" value="F:ATP binding"/>
    <property type="evidence" value="ECO:0007669"/>
    <property type="project" value="UniProtKB-KW"/>
</dbReference>
<dbReference type="Gene3D" id="1.10.10.10">
    <property type="entry name" value="Winged helix-like DNA-binding domain superfamily/Winged helix DNA-binding domain"/>
    <property type="match status" value="1"/>
</dbReference>
<dbReference type="CDD" id="cd18794">
    <property type="entry name" value="SF2_C_RecQ"/>
    <property type="match status" value="1"/>
</dbReference>
<evidence type="ECO:0000259" key="18">
    <source>
        <dbReference type="PROSITE" id="PS51192"/>
    </source>
</evidence>
<dbReference type="InterPro" id="IPR032284">
    <property type="entry name" value="RecQ_Zn-bd"/>
</dbReference>
<dbReference type="GO" id="GO:0016787">
    <property type="term" value="F:hydrolase activity"/>
    <property type="evidence" value="ECO:0007669"/>
    <property type="project" value="UniProtKB-KW"/>
</dbReference>
<dbReference type="PANTHER" id="PTHR13710">
    <property type="entry name" value="DNA HELICASE RECQ FAMILY MEMBER"/>
    <property type="match status" value="1"/>
</dbReference>
<dbReference type="NCBIfam" id="TIGR01389">
    <property type="entry name" value="recQ"/>
    <property type="match status" value="1"/>
</dbReference>
<evidence type="ECO:0000256" key="12">
    <source>
        <dbReference type="ARBA" id="ARBA00023172"/>
    </source>
</evidence>
<dbReference type="OrthoDB" id="9763310at2"/>
<keyword evidence="11" id="KW-0238">DNA-binding</keyword>
<keyword evidence="9" id="KW-0862">Zinc</keyword>
<dbReference type="CDD" id="cd17920">
    <property type="entry name" value="DEXHc_RecQ"/>
    <property type="match status" value="1"/>
</dbReference>
<comment type="catalytic activity">
    <reaction evidence="15">
        <text>Couples ATP hydrolysis with the unwinding of duplex DNA by translocating in the 3'-5' direction.</text>
        <dbReference type="EC" id="5.6.2.4"/>
    </reaction>
</comment>
<evidence type="ECO:0000256" key="8">
    <source>
        <dbReference type="ARBA" id="ARBA00022806"/>
    </source>
</evidence>
<dbReference type="FunFam" id="3.40.50.300:FF:000296">
    <property type="entry name" value="ATP-dependent DNA helicase RecQ"/>
    <property type="match status" value="1"/>
</dbReference>
<dbReference type="InterPro" id="IPR036390">
    <property type="entry name" value="WH_DNA-bd_sf"/>
</dbReference>
<evidence type="ECO:0000256" key="9">
    <source>
        <dbReference type="ARBA" id="ARBA00022833"/>
    </source>
</evidence>
<dbReference type="InterPro" id="IPR044876">
    <property type="entry name" value="HRDC_dom_sf"/>
</dbReference>
<dbReference type="InterPro" id="IPR036388">
    <property type="entry name" value="WH-like_DNA-bd_sf"/>
</dbReference>
<keyword evidence="4" id="KW-0479">Metal-binding</keyword>
<dbReference type="GO" id="GO:0006310">
    <property type="term" value="P:DNA recombination"/>
    <property type="evidence" value="ECO:0007669"/>
    <property type="project" value="UniProtKB-UniRule"/>
</dbReference>